<dbReference type="EMBL" id="PHWZ01000341">
    <property type="protein sequence ID" value="TEY44880.1"/>
    <property type="molecule type" value="Genomic_DNA"/>
</dbReference>
<name>A0A4Y8CVH7_9HELO</name>
<evidence type="ECO:0000313" key="2">
    <source>
        <dbReference type="Proteomes" id="UP000297299"/>
    </source>
</evidence>
<proteinExistence type="predicted"/>
<dbReference type="AlphaFoldDB" id="A0A4Y8CVH7"/>
<dbReference type="OrthoDB" id="3255151at2759"/>
<protein>
    <submittedName>
        <fullName evidence="1">Uncharacterized protein</fullName>
    </submittedName>
</protein>
<evidence type="ECO:0000313" key="1">
    <source>
        <dbReference type="EMBL" id="TEY44880.1"/>
    </source>
</evidence>
<accession>A0A4Y8CVH7</accession>
<comment type="caution">
    <text evidence="1">The sequence shown here is derived from an EMBL/GenBank/DDBJ whole genome shotgun (WGS) entry which is preliminary data.</text>
</comment>
<reference evidence="1 2" key="1">
    <citation type="submission" date="2017-11" db="EMBL/GenBank/DDBJ databases">
        <title>Comparative genomics of Botrytis spp.</title>
        <authorList>
            <person name="Valero-Jimenez C.A."/>
            <person name="Tapia P."/>
            <person name="Veloso J."/>
            <person name="Silva-Moreno E."/>
            <person name="Staats M."/>
            <person name="Valdes J.H."/>
            <person name="Van Kan J.A.L."/>
        </authorList>
    </citation>
    <scope>NUCLEOTIDE SEQUENCE [LARGE SCALE GENOMIC DNA]</scope>
    <source>
        <strain evidence="1 2">MUCL2830</strain>
    </source>
</reference>
<keyword evidence="2" id="KW-1185">Reference proteome</keyword>
<sequence length="152" mass="16581">MSYGEPIDYSKLICAKGRRAALVASRSCGTLTAASIKLALDSLGLDDIVKIIEALKANQNDLQTSRENFTKVKPFFTNIAQGVDALTDTVTDMATTLQNVSDNVDIWKEVALTKDDVAAILKSWDEVKEDCLVWMDMVHGQGINPVTMSEAI</sequence>
<gene>
    <name evidence="1" type="ORF">BOTCAL_0342g00040</name>
</gene>
<dbReference type="Proteomes" id="UP000297299">
    <property type="component" value="Unassembled WGS sequence"/>
</dbReference>
<organism evidence="1 2">
    <name type="scientific">Botryotinia calthae</name>
    <dbReference type="NCBI Taxonomy" id="38488"/>
    <lineage>
        <taxon>Eukaryota</taxon>
        <taxon>Fungi</taxon>
        <taxon>Dikarya</taxon>
        <taxon>Ascomycota</taxon>
        <taxon>Pezizomycotina</taxon>
        <taxon>Leotiomycetes</taxon>
        <taxon>Helotiales</taxon>
        <taxon>Sclerotiniaceae</taxon>
        <taxon>Botryotinia</taxon>
    </lineage>
</organism>